<comment type="caution">
    <text evidence="3">The sequence shown here is derived from an EMBL/GenBank/DDBJ whole genome shotgun (WGS) entry which is preliminary data.</text>
</comment>
<evidence type="ECO:0000313" key="3">
    <source>
        <dbReference type="EMBL" id="GBL53108.1"/>
    </source>
</evidence>
<gene>
    <name evidence="2" type="ORF">AVEN_230419_1</name>
    <name evidence="3" type="ORF">AVEN_267692_1</name>
</gene>
<dbReference type="Proteomes" id="UP000499080">
    <property type="component" value="Unassembled WGS sequence"/>
</dbReference>
<dbReference type="EMBL" id="BGPR01075043">
    <property type="protein sequence ID" value="GBL53082.1"/>
    <property type="molecule type" value="Genomic_DNA"/>
</dbReference>
<name>A0A4Y1ZJL2_ARAVE</name>
<feature type="region of interest" description="Disordered" evidence="1">
    <location>
        <begin position="98"/>
        <end position="118"/>
    </location>
</feature>
<accession>A0A4Y1ZJL2</accession>
<dbReference type="EMBL" id="BGPR01075046">
    <property type="protein sequence ID" value="GBL53108.1"/>
    <property type="molecule type" value="Genomic_DNA"/>
</dbReference>
<sequence>MSGTLWGGQLQLATPSENHPGNENSVAERVGPIATGNDKQPYFTYEVTLQGSRLPFQRVPGSKPGSNEDLTCIGPVSLKSYSVAKRPPAGVVRKFGKGVPAQLSSSSSEHGSKLRGLS</sequence>
<dbReference type="AlphaFoldDB" id="A0A4Y1ZJL2"/>
<evidence type="ECO:0000313" key="2">
    <source>
        <dbReference type="EMBL" id="GBL53082.1"/>
    </source>
</evidence>
<feature type="compositionally biased region" description="Polar residues" evidence="1">
    <location>
        <begin position="11"/>
        <end position="25"/>
    </location>
</feature>
<reference evidence="3 4" key="1">
    <citation type="journal article" date="2019" name="Sci. Rep.">
        <title>Orb-weaving spider Araneus ventricosus genome elucidates the spidroin gene catalogue.</title>
        <authorList>
            <person name="Kono N."/>
            <person name="Nakamura H."/>
            <person name="Ohtoshi R."/>
            <person name="Moran D.A.P."/>
            <person name="Shinohara A."/>
            <person name="Yoshida Y."/>
            <person name="Fujiwara M."/>
            <person name="Mori M."/>
            <person name="Tomita M."/>
            <person name="Arakawa K."/>
        </authorList>
    </citation>
    <scope>NUCLEOTIDE SEQUENCE [LARGE SCALE GENOMIC DNA]</scope>
</reference>
<evidence type="ECO:0000313" key="4">
    <source>
        <dbReference type="Proteomes" id="UP000499080"/>
    </source>
</evidence>
<keyword evidence="4" id="KW-1185">Reference proteome</keyword>
<evidence type="ECO:0000256" key="1">
    <source>
        <dbReference type="SAM" id="MobiDB-lite"/>
    </source>
</evidence>
<proteinExistence type="predicted"/>
<protein>
    <submittedName>
        <fullName evidence="3">Uncharacterized protein</fullName>
    </submittedName>
</protein>
<feature type="region of interest" description="Disordered" evidence="1">
    <location>
        <begin position="1"/>
        <end position="38"/>
    </location>
</feature>
<organism evidence="3 4">
    <name type="scientific">Araneus ventricosus</name>
    <name type="common">Orbweaver spider</name>
    <name type="synonym">Epeira ventricosa</name>
    <dbReference type="NCBI Taxonomy" id="182803"/>
    <lineage>
        <taxon>Eukaryota</taxon>
        <taxon>Metazoa</taxon>
        <taxon>Ecdysozoa</taxon>
        <taxon>Arthropoda</taxon>
        <taxon>Chelicerata</taxon>
        <taxon>Arachnida</taxon>
        <taxon>Araneae</taxon>
        <taxon>Araneomorphae</taxon>
        <taxon>Entelegynae</taxon>
        <taxon>Araneoidea</taxon>
        <taxon>Araneidae</taxon>
        <taxon>Araneus</taxon>
    </lineage>
</organism>